<accession>A0A016VPN2</accession>
<reference evidence="2" key="1">
    <citation type="journal article" date="2015" name="Nat. Genet.">
        <title>The genome and transcriptome of the zoonotic hookworm Ancylostoma ceylanicum identify infection-specific gene families.</title>
        <authorList>
            <person name="Schwarz E.M."/>
            <person name="Hu Y."/>
            <person name="Antoshechkin I."/>
            <person name="Miller M.M."/>
            <person name="Sternberg P.W."/>
            <person name="Aroian R.V."/>
        </authorList>
    </citation>
    <scope>NUCLEOTIDE SEQUENCE</scope>
    <source>
        <strain evidence="2">HY135</strain>
    </source>
</reference>
<gene>
    <name evidence="1" type="primary">Acey_s0006.g2886</name>
    <name evidence="1" type="ORF">Y032_0006g2886</name>
</gene>
<keyword evidence="2" id="KW-1185">Reference proteome</keyword>
<evidence type="ECO:0000313" key="1">
    <source>
        <dbReference type="EMBL" id="EYC29286.1"/>
    </source>
</evidence>
<organism evidence="1 2">
    <name type="scientific">Ancylostoma ceylanicum</name>
    <dbReference type="NCBI Taxonomy" id="53326"/>
    <lineage>
        <taxon>Eukaryota</taxon>
        <taxon>Metazoa</taxon>
        <taxon>Ecdysozoa</taxon>
        <taxon>Nematoda</taxon>
        <taxon>Chromadorea</taxon>
        <taxon>Rhabditida</taxon>
        <taxon>Rhabditina</taxon>
        <taxon>Rhabditomorpha</taxon>
        <taxon>Strongyloidea</taxon>
        <taxon>Ancylostomatidae</taxon>
        <taxon>Ancylostomatinae</taxon>
        <taxon>Ancylostoma</taxon>
    </lineage>
</organism>
<evidence type="ECO:0000313" key="2">
    <source>
        <dbReference type="Proteomes" id="UP000024635"/>
    </source>
</evidence>
<dbReference type="EMBL" id="JARK01001342">
    <property type="protein sequence ID" value="EYC29286.1"/>
    <property type="molecule type" value="Genomic_DNA"/>
</dbReference>
<dbReference type="AlphaFoldDB" id="A0A016VPN2"/>
<sequence length="98" mass="11332">MTKAFERDADHSDLTVQDNEYFDDNDENMDVDWDIDCGNIETRSSPLVIEFGGNPIPIKQVLQPCLQVRMRKTAHNSLCSLLITHYVHVSSLIRPYYM</sequence>
<name>A0A016VPN2_9BILA</name>
<protein>
    <submittedName>
        <fullName evidence="1">Uncharacterized protein</fullName>
    </submittedName>
</protein>
<dbReference type="Proteomes" id="UP000024635">
    <property type="component" value="Unassembled WGS sequence"/>
</dbReference>
<comment type="caution">
    <text evidence="1">The sequence shown here is derived from an EMBL/GenBank/DDBJ whole genome shotgun (WGS) entry which is preliminary data.</text>
</comment>
<proteinExistence type="predicted"/>